<feature type="non-terminal residue" evidence="2">
    <location>
        <position position="107"/>
    </location>
</feature>
<dbReference type="Pfam" id="PF00169">
    <property type="entry name" value="PH"/>
    <property type="match status" value="1"/>
</dbReference>
<dbReference type="STRING" id="695850.A0A067BS17"/>
<dbReference type="InterPro" id="IPR011993">
    <property type="entry name" value="PH-like_dom_sf"/>
</dbReference>
<dbReference type="GeneID" id="24138588"/>
<feature type="domain" description="PH" evidence="1">
    <location>
        <begin position="31"/>
        <end position="107"/>
    </location>
</feature>
<dbReference type="Proteomes" id="UP000030745">
    <property type="component" value="Unassembled WGS sequence"/>
</dbReference>
<sequence length="107" mass="11870">MGGSAAARSSEMELGTESISMGLHSFEDIMDTDWEGYIWKQGHVVRNWRNRYAVLSGTCFTYYASKEAASADLEKYKGRVTVTGAKKDPSRSNGFVVTTSIDKLFTI</sequence>
<gene>
    <name evidence="2" type="ORF">SPRG_17022</name>
</gene>
<dbReference type="SUPFAM" id="SSF50729">
    <property type="entry name" value="PH domain-like"/>
    <property type="match status" value="1"/>
</dbReference>
<dbReference type="PROSITE" id="PS50003">
    <property type="entry name" value="PH_DOMAIN"/>
    <property type="match status" value="1"/>
</dbReference>
<organism evidence="2 3">
    <name type="scientific">Saprolegnia parasitica (strain CBS 223.65)</name>
    <dbReference type="NCBI Taxonomy" id="695850"/>
    <lineage>
        <taxon>Eukaryota</taxon>
        <taxon>Sar</taxon>
        <taxon>Stramenopiles</taxon>
        <taxon>Oomycota</taxon>
        <taxon>Saprolegniomycetes</taxon>
        <taxon>Saprolegniales</taxon>
        <taxon>Saprolegniaceae</taxon>
        <taxon>Saprolegnia</taxon>
    </lineage>
</organism>
<dbReference type="EMBL" id="KK583655">
    <property type="protein sequence ID" value="KDO17467.1"/>
    <property type="molecule type" value="Genomic_DNA"/>
</dbReference>
<dbReference type="VEuPathDB" id="FungiDB:SPRG_17022"/>
<proteinExistence type="predicted"/>
<name>A0A067BS17_SAPPC</name>
<dbReference type="KEGG" id="spar:SPRG_17022"/>
<dbReference type="AlphaFoldDB" id="A0A067BS17"/>
<evidence type="ECO:0000313" key="3">
    <source>
        <dbReference type="Proteomes" id="UP000030745"/>
    </source>
</evidence>
<accession>A0A067BS17</accession>
<dbReference type="InterPro" id="IPR001849">
    <property type="entry name" value="PH_domain"/>
</dbReference>
<evidence type="ECO:0000313" key="2">
    <source>
        <dbReference type="EMBL" id="KDO17467.1"/>
    </source>
</evidence>
<dbReference type="OrthoDB" id="185175at2759"/>
<keyword evidence="3" id="KW-1185">Reference proteome</keyword>
<dbReference type="Gene3D" id="2.30.29.30">
    <property type="entry name" value="Pleckstrin-homology domain (PH domain)/Phosphotyrosine-binding domain (PTB)"/>
    <property type="match status" value="1"/>
</dbReference>
<dbReference type="RefSeq" id="XP_012211829.1">
    <property type="nucleotide sequence ID" value="XM_012356439.1"/>
</dbReference>
<evidence type="ECO:0000259" key="1">
    <source>
        <dbReference type="PROSITE" id="PS50003"/>
    </source>
</evidence>
<reference evidence="2 3" key="1">
    <citation type="journal article" date="2013" name="PLoS Genet.">
        <title>Distinctive expansion of potential virulence genes in the genome of the oomycete fish pathogen Saprolegnia parasitica.</title>
        <authorList>
            <person name="Jiang R.H."/>
            <person name="de Bruijn I."/>
            <person name="Haas B.J."/>
            <person name="Belmonte R."/>
            <person name="Lobach L."/>
            <person name="Christie J."/>
            <person name="van den Ackerveken G."/>
            <person name="Bottin A."/>
            <person name="Bulone V."/>
            <person name="Diaz-Moreno S.M."/>
            <person name="Dumas B."/>
            <person name="Fan L."/>
            <person name="Gaulin E."/>
            <person name="Govers F."/>
            <person name="Grenville-Briggs L.J."/>
            <person name="Horner N.R."/>
            <person name="Levin J.Z."/>
            <person name="Mammella M."/>
            <person name="Meijer H.J."/>
            <person name="Morris P."/>
            <person name="Nusbaum C."/>
            <person name="Oome S."/>
            <person name="Phillips A.J."/>
            <person name="van Rooyen D."/>
            <person name="Rzeszutek E."/>
            <person name="Saraiva M."/>
            <person name="Secombes C.J."/>
            <person name="Seidl M.F."/>
            <person name="Snel B."/>
            <person name="Stassen J.H."/>
            <person name="Sykes S."/>
            <person name="Tripathy S."/>
            <person name="van den Berg H."/>
            <person name="Vega-Arreguin J.C."/>
            <person name="Wawra S."/>
            <person name="Young S.K."/>
            <person name="Zeng Q."/>
            <person name="Dieguez-Uribeondo J."/>
            <person name="Russ C."/>
            <person name="Tyler B.M."/>
            <person name="van West P."/>
        </authorList>
    </citation>
    <scope>NUCLEOTIDE SEQUENCE [LARGE SCALE GENOMIC DNA]</scope>
    <source>
        <strain evidence="2 3">CBS 223.65</strain>
    </source>
</reference>
<protein>
    <recommendedName>
        <fullName evidence="1">PH domain-containing protein</fullName>
    </recommendedName>
</protein>